<dbReference type="Gene3D" id="3.10.10.10">
    <property type="entry name" value="HIV Type 1 Reverse Transcriptase, subunit A, domain 1"/>
    <property type="match status" value="1"/>
</dbReference>
<dbReference type="Pfam" id="PF00078">
    <property type="entry name" value="RVT_1"/>
    <property type="match status" value="1"/>
</dbReference>
<evidence type="ECO:0000313" key="7">
    <source>
        <dbReference type="Proteomes" id="UP000694556"/>
    </source>
</evidence>
<feature type="domain" description="Reverse transcriptase" evidence="3">
    <location>
        <begin position="231"/>
        <end position="415"/>
    </location>
</feature>
<dbReference type="SUPFAM" id="SSF53098">
    <property type="entry name" value="Ribonuclease H-like"/>
    <property type="match status" value="2"/>
</dbReference>
<dbReference type="GO" id="GO:0004523">
    <property type="term" value="F:RNA-DNA hybrid ribonuclease activity"/>
    <property type="evidence" value="ECO:0007669"/>
    <property type="project" value="UniProtKB-EC"/>
</dbReference>
<dbReference type="SUPFAM" id="SSF56672">
    <property type="entry name" value="DNA/RNA polymerases"/>
    <property type="match status" value="1"/>
</dbReference>
<reference evidence="6" key="1">
    <citation type="submission" date="2025-08" db="UniProtKB">
        <authorList>
            <consortium name="Ensembl"/>
        </authorList>
    </citation>
    <scope>IDENTIFICATION</scope>
</reference>
<dbReference type="InterPro" id="IPR041577">
    <property type="entry name" value="RT_RNaseH_2"/>
</dbReference>
<dbReference type="PANTHER" id="PTHR33064">
    <property type="entry name" value="POL PROTEIN"/>
    <property type="match status" value="1"/>
</dbReference>
<protein>
    <recommendedName>
        <fullName evidence="2">ribonuclease H</fullName>
        <ecNumber evidence="2">3.1.26.4</ecNumber>
    </recommendedName>
</protein>
<dbReference type="InterPro" id="IPR051320">
    <property type="entry name" value="Viral_Replic_Matur_Polypro"/>
</dbReference>
<name>A0A8C3BGK3_CAIMO</name>
<accession>A0A8C3BGK3</accession>
<dbReference type="InterPro" id="IPR043502">
    <property type="entry name" value="DNA/RNA_pol_sf"/>
</dbReference>
<evidence type="ECO:0000256" key="1">
    <source>
        <dbReference type="ARBA" id="ARBA00010879"/>
    </source>
</evidence>
<reference evidence="6" key="2">
    <citation type="submission" date="2025-09" db="UniProtKB">
        <authorList>
            <consortium name="Ensembl"/>
        </authorList>
    </citation>
    <scope>IDENTIFICATION</scope>
</reference>
<dbReference type="GO" id="GO:0015074">
    <property type="term" value="P:DNA integration"/>
    <property type="evidence" value="ECO:0007669"/>
    <property type="project" value="InterPro"/>
</dbReference>
<dbReference type="InterPro" id="IPR002156">
    <property type="entry name" value="RNaseH_domain"/>
</dbReference>
<dbReference type="InterPro" id="IPR043128">
    <property type="entry name" value="Rev_trsase/Diguanyl_cyclase"/>
</dbReference>
<dbReference type="InterPro" id="IPR012337">
    <property type="entry name" value="RNaseH-like_sf"/>
</dbReference>
<dbReference type="InterPro" id="IPR036397">
    <property type="entry name" value="RNaseH_sf"/>
</dbReference>
<feature type="domain" description="RNase H type-1" evidence="4">
    <location>
        <begin position="659"/>
        <end position="799"/>
    </location>
</feature>
<dbReference type="Gene3D" id="3.30.420.10">
    <property type="entry name" value="Ribonuclease H-like superfamily/Ribonuclease H"/>
    <property type="match status" value="2"/>
</dbReference>
<dbReference type="PROSITE" id="PS50879">
    <property type="entry name" value="RNASE_H_1"/>
    <property type="match status" value="1"/>
</dbReference>
<organism evidence="6 7">
    <name type="scientific">Cairina moschata</name>
    <name type="common">Muscovy duck</name>
    <dbReference type="NCBI Taxonomy" id="8855"/>
    <lineage>
        <taxon>Eukaryota</taxon>
        <taxon>Metazoa</taxon>
        <taxon>Chordata</taxon>
        <taxon>Craniata</taxon>
        <taxon>Vertebrata</taxon>
        <taxon>Euteleostomi</taxon>
        <taxon>Archelosauria</taxon>
        <taxon>Archosauria</taxon>
        <taxon>Dinosauria</taxon>
        <taxon>Saurischia</taxon>
        <taxon>Theropoda</taxon>
        <taxon>Coelurosauria</taxon>
        <taxon>Aves</taxon>
        <taxon>Neognathae</taxon>
        <taxon>Galloanserae</taxon>
        <taxon>Anseriformes</taxon>
        <taxon>Anatidae</taxon>
        <taxon>Anatinae</taxon>
        <taxon>Cairina</taxon>
    </lineage>
</organism>
<dbReference type="Pfam" id="PF17919">
    <property type="entry name" value="RT_RNaseH_2"/>
    <property type="match status" value="1"/>
</dbReference>
<dbReference type="Gene3D" id="3.30.70.270">
    <property type="match status" value="2"/>
</dbReference>
<evidence type="ECO:0000259" key="4">
    <source>
        <dbReference type="PROSITE" id="PS50879"/>
    </source>
</evidence>
<dbReference type="InterPro" id="IPR001584">
    <property type="entry name" value="Integrase_cat-core"/>
</dbReference>
<proteinExistence type="inferred from homology"/>
<dbReference type="AlphaFoldDB" id="A0A8C3BGK3"/>
<sequence>MLLALAERREGQLQEKLDLLLNQLPSSVSDKQTHKLIHCTNPETCDGDICYSSDNKELVGDSDYELTLEPVPIQLLIKPEIANDGKDNVCTTVQTIPWSLEKLAKLQEKYSRHPEESRMEHEWRVSLEGGDSISLSKEEAGGCGGPGVFLTIAEDNKNCSLTTQAAYWDGGLDSQERGDSPVIKILGISDLAASMQNTACIQVIYEGNVLRQYSLLAAGHLGIDRVVSDLEERGIITRMHSPYNSPVCLVEKLNGQCQLMSDYRQLNANTTPLAATVPNISALVTQIQEASHPWMATLDVKNMFFMIPLQEHDKAQFAFTWKGIQYTFNGLLQGCKHSPTIAHNVLSKVLTEISTPPGTVIYQYINDILIGGENAEGVRHAMEAVREKLIVSGFDIPISKCQGPMQEVKFLGVWWIKGAASIPLDTLDKIQQGQSPSSTKELQQVLGALSYWRKYIPCFSKVARPLYSLLKKRKSWVWSKEHEDALDLLIKELRLFQQLCSLHPTDPILVEWGFSKHGSHCNLWQKGPEGPERPLEFSSHSFNDYEMRFSDLEKGLLSLVRAVKRVEQIRREQSVIVQGPFCLLDIVRKGMVSPASIAQKPEVCKWYAYLEGINEIMPITEGNVKVSKFQKDINCNLLFQTPPSKPSPIHVASPLREGSDFNQVWVTEGSSYKQDNEWKYKAMALEVATGQRLEETGKGSAQVGELRAVLLAAQHGASHIYTDSYAVYKGATEWIGHWAANSWQVDRVPVWQTDSWKQLLEIREQRVLHIGWVKGHDHLATVTSQFNQQVDNLTQLQNTDVVNDDHKWARLLEWLHIRRGHTDQADLYREGRARRWPVSVKLCEQVVTACSQCHLRFNKDHASKAPPLHIREKKMLWHTWQIGYIGPLQPSGGNKYILVGVELISGITTATAVTALAGENTVHSLKEWFSVLPLPEEIQSDDGPHFTTTVVQDWAKEEGIRWVLRTTYYPQTNDIVEQTNGLIKQYAKTYKCGWHLRLCDAIYQLNNRWSKDNCPKMKAFSIPDTTVAPKAVKKVGEHTTGFYAGQPVLVKMSQHGTVEMVPTIPRNTYGWEANCSGKLHQINTGWILHPF</sequence>
<dbReference type="PROSITE" id="PS50878">
    <property type="entry name" value="RT_POL"/>
    <property type="match status" value="1"/>
</dbReference>
<dbReference type="PANTHER" id="PTHR33064:SF37">
    <property type="entry name" value="RIBONUCLEASE H"/>
    <property type="match status" value="1"/>
</dbReference>
<comment type="similarity">
    <text evidence="1">Belongs to the beta type-B retroviral polymerase family. HERV class-II K(HML-2) pol subfamily.</text>
</comment>
<evidence type="ECO:0000313" key="6">
    <source>
        <dbReference type="Ensembl" id="ENSCMMP00000006165.1"/>
    </source>
</evidence>
<dbReference type="InterPro" id="IPR000477">
    <property type="entry name" value="RT_dom"/>
</dbReference>
<dbReference type="Ensembl" id="ENSCMMT00000006871.1">
    <property type="protein sequence ID" value="ENSCMMP00000006165.1"/>
    <property type="gene ID" value="ENSCMMG00000003964.1"/>
</dbReference>
<evidence type="ECO:0000259" key="3">
    <source>
        <dbReference type="PROSITE" id="PS50878"/>
    </source>
</evidence>
<dbReference type="Proteomes" id="UP000694556">
    <property type="component" value="Unassembled WGS sequence"/>
</dbReference>
<feature type="domain" description="Integrase catalytic" evidence="5">
    <location>
        <begin position="862"/>
        <end position="1037"/>
    </location>
</feature>
<dbReference type="GO" id="GO:0003676">
    <property type="term" value="F:nucleic acid binding"/>
    <property type="evidence" value="ECO:0007669"/>
    <property type="project" value="InterPro"/>
</dbReference>
<dbReference type="Pfam" id="PF00075">
    <property type="entry name" value="RNase_H"/>
    <property type="match status" value="1"/>
</dbReference>
<dbReference type="PROSITE" id="PS50994">
    <property type="entry name" value="INTEGRASE"/>
    <property type="match status" value="1"/>
</dbReference>
<dbReference type="EC" id="3.1.26.4" evidence="2"/>
<keyword evidence="7" id="KW-1185">Reference proteome</keyword>
<evidence type="ECO:0000259" key="5">
    <source>
        <dbReference type="PROSITE" id="PS50994"/>
    </source>
</evidence>
<evidence type="ECO:0000256" key="2">
    <source>
        <dbReference type="ARBA" id="ARBA00012180"/>
    </source>
</evidence>